<name>A0A840Y424_9PROT</name>
<comment type="similarity">
    <text evidence="2">Belongs to the bacterial solute-binding protein 5 family.</text>
</comment>
<dbReference type="InterPro" id="IPR039424">
    <property type="entry name" value="SBP_5"/>
</dbReference>
<feature type="chain" id="PRO_5032745443" evidence="4">
    <location>
        <begin position="25"/>
        <end position="507"/>
    </location>
</feature>
<dbReference type="CDD" id="cd08511">
    <property type="entry name" value="PBP2_NikA_DppA_OppA_like_5"/>
    <property type="match status" value="1"/>
</dbReference>
<dbReference type="AlphaFoldDB" id="A0A840Y424"/>
<protein>
    <submittedName>
        <fullName evidence="6">Peptide/nickel transport system substrate-binding protein</fullName>
    </submittedName>
</protein>
<keyword evidence="3 4" id="KW-0732">Signal</keyword>
<accession>A0A840Y424</accession>
<dbReference type="GO" id="GO:0030288">
    <property type="term" value="C:outer membrane-bounded periplasmic space"/>
    <property type="evidence" value="ECO:0007669"/>
    <property type="project" value="UniProtKB-ARBA"/>
</dbReference>
<dbReference type="Proteomes" id="UP000580654">
    <property type="component" value="Unassembled WGS sequence"/>
</dbReference>
<dbReference type="GO" id="GO:1904680">
    <property type="term" value="F:peptide transmembrane transporter activity"/>
    <property type="evidence" value="ECO:0007669"/>
    <property type="project" value="TreeGrafter"/>
</dbReference>
<comment type="subcellular location">
    <subcellularLocation>
        <location evidence="1">Periplasm</location>
    </subcellularLocation>
</comment>
<dbReference type="GO" id="GO:0043190">
    <property type="term" value="C:ATP-binding cassette (ABC) transporter complex"/>
    <property type="evidence" value="ECO:0007669"/>
    <property type="project" value="InterPro"/>
</dbReference>
<evidence type="ECO:0000259" key="5">
    <source>
        <dbReference type="Pfam" id="PF00496"/>
    </source>
</evidence>
<evidence type="ECO:0000256" key="3">
    <source>
        <dbReference type="ARBA" id="ARBA00022729"/>
    </source>
</evidence>
<sequence>MRTALSIVRPIIFGTALLSGVAGAQGATVLNIGLAGDPGSLDPAQSGNFIDRNVFAAICDKLIDTDAEMNYVPQLATRWEWSDDRRALTLYLRDGVTFHDGTAFDAEAVKINLDRFRTMPRSLRRAELAALESVEVLDPRTVRLRLSVPSAPLLAVLADRSGMMLSPAAIQQRGDGIGQHPVCAGPFTFTERVAQDRIVVDRFGGYWNASAIMLDRIVYRPITDSTVRLLNLRSGQLQIIDQVAPTDVPDLQSNRRLRLARHVAAAYRTLQFNVAHGPRADTPLGRDPRLRRAFEKAIDREAINQVVFNGLFVPSNQTESPRTRYWNPDHPVGGADIAGSRALLRQAGVARVAFTLQIANTPIDAQIGEVIQSMAREAGFDVKLEQVESNAGNQKNQAGDFDAALLTWSGRSDPDANLSIWFACNGPFNFGRYCNPRMEALLTEARGVADPAIRLPLYRQVVNLYHTDVPHVILYHYTWLWGLSDRVENFVPNADGLIRMQGLRLRP</sequence>
<dbReference type="PANTHER" id="PTHR30290">
    <property type="entry name" value="PERIPLASMIC BINDING COMPONENT OF ABC TRANSPORTER"/>
    <property type="match status" value="1"/>
</dbReference>
<reference evidence="6 7" key="1">
    <citation type="submission" date="2020-08" db="EMBL/GenBank/DDBJ databases">
        <title>Genomic Encyclopedia of Type Strains, Phase IV (KMG-IV): sequencing the most valuable type-strain genomes for metagenomic binning, comparative biology and taxonomic classification.</title>
        <authorList>
            <person name="Goeker M."/>
        </authorList>
    </citation>
    <scope>NUCLEOTIDE SEQUENCE [LARGE SCALE GENOMIC DNA]</scope>
    <source>
        <strain evidence="6 7">DSM 25622</strain>
    </source>
</reference>
<dbReference type="InterPro" id="IPR000914">
    <property type="entry name" value="SBP_5_dom"/>
</dbReference>
<feature type="domain" description="Solute-binding protein family 5" evidence="5">
    <location>
        <begin position="71"/>
        <end position="426"/>
    </location>
</feature>
<dbReference type="Gene3D" id="3.10.105.10">
    <property type="entry name" value="Dipeptide-binding Protein, Domain 3"/>
    <property type="match status" value="1"/>
</dbReference>
<dbReference type="SUPFAM" id="SSF53850">
    <property type="entry name" value="Periplasmic binding protein-like II"/>
    <property type="match status" value="1"/>
</dbReference>
<dbReference type="Gene3D" id="3.40.190.10">
    <property type="entry name" value="Periplasmic binding protein-like II"/>
    <property type="match status" value="1"/>
</dbReference>
<proteinExistence type="inferred from homology"/>
<dbReference type="InterPro" id="IPR030678">
    <property type="entry name" value="Peptide/Ni-bd"/>
</dbReference>
<dbReference type="RefSeq" id="WP_184520673.1">
    <property type="nucleotide sequence ID" value="NZ_JACIJD010000018.1"/>
</dbReference>
<dbReference type="PIRSF" id="PIRSF002741">
    <property type="entry name" value="MppA"/>
    <property type="match status" value="1"/>
</dbReference>
<comment type="caution">
    <text evidence="6">The sequence shown here is derived from an EMBL/GenBank/DDBJ whole genome shotgun (WGS) entry which is preliminary data.</text>
</comment>
<evidence type="ECO:0000256" key="2">
    <source>
        <dbReference type="ARBA" id="ARBA00005695"/>
    </source>
</evidence>
<evidence type="ECO:0000256" key="1">
    <source>
        <dbReference type="ARBA" id="ARBA00004418"/>
    </source>
</evidence>
<dbReference type="Pfam" id="PF00496">
    <property type="entry name" value="SBP_bac_5"/>
    <property type="match status" value="1"/>
</dbReference>
<organism evidence="6 7">
    <name type="scientific">Muricoccus pecuniae</name>
    <dbReference type="NCBI Taxonomy" id="693023"/>
    <lineage>
        <taxon>Bacteria</taxon>
        <taxon>Pseudomonadati</taxon>
        <taxon>Pseudomonadota</taxon>
        <taxon>Alphaproteobacteria</taxon>
        <taxon>Acetobacterales</taxon>
        <taxon>Roseomonadaceae</taxon>
        <taxon>Muricoccus</taxon>
    </lineage>
</organism>
<dbReference type="Gene3D" id="3.90.76.10">
    <property type="entry name" value="Dipeptide-binding Protein, Domain 1"/>
    <property type="match status" value="1"/>
</dbReference>
<evidence type="ECO:0000313" key="7">
    <source>
        <dbReference type="Proteomes" id="UP000580654"/>
    </source>
</evidence>
<gene>
    <name evidence="6" type="ORF">FHS87_003534</name>
</gene>
<keyword evidence="7" id="KW-1185">Reference proteome</keyword>
<evidence type="ECO:0000313" key="6">
    <source>
        <dbReference type="EMBL" id="MBB5695475.1"/>
    </source>
</evidence>
<dbReference type="GO" id="GO:0015833">
    <property type="term" value="P:peptide transport"/>
    <property type="evidence" value="ECO:0007669"/>
    <property type="project" value="TreeGrafter"/>
</dbReference>
<evidence type="ECO:0000256" key="4">
    <source>
        <dbReference type="SAM" id="SignalP"/>
    </source>
</evidence>
<feature type="signal peptide" evidence="4">
    <location>
        <begin position="1"/>
        <end position="24"/>
    </location>
</feature>
<dbReference type="EMBL" id="JACIJD010000018">
    <property type="protein sequence ID" value="MBB5695475.1"/>
    <property type="molecule type" value="Genomic_DNA"/>
</dbReference>
<dbReference type="PANTHER" id="PTHR30290:SF38">
    <property type="entry name" value="D,D-DIPEPTIDE-BINDING PERIPLASMIC PROTEIN DDPA-RELATED"/>
    <property type="match status" value="1"/>
</dbReference>